<dbReference type="AlphaFoldDB" id="A0A844NIB9"/>
<dbReference type="InterPro" id="IPR046739">
    <property type="entry name" value="DUF6789"/>
</dbReference>
<sequence length="155" mass="16598">MSCYIRSMVAGFAATVVLSLLLLMKVAMGLMPELNPVAMLTDMAHANMGMPASPMVGWVAHFMIGTVLWGILFKLLYGLLPGGNAFLKGISLSVLAWLLMMILPMPMVGAGLFGMKLGMMAPVMTLMMHLIWGAVLGYTYGRLQANSSATRAVTP</sequence>
<evidence type="ECO:0000313" key="1">
    <source>
        <dbReference type="EMBL" id="MUI35277.1"/>
    </source>
</evidence>
<dbReference type="Proteomes" id="UP000433532">
    <property type="component" value="Unassembled WGS sequence"/>
</dbReference>
<accession>A0A844NIB9</accession>
<protein>
    <recommendedName>
        <fullName evidence="3">DUF2938 domain-containing protein</fullName>
    </recommendedName>
</protein>
<dbReference type="EMBL" id="WOAD01000006">
    <property type="protein sequence ID" value="MUI35277.1"/>
    <property type="molecule type" value="Genomic_DNA"/>
</dbReference>
<dbReference type="GeneID" id="72419578"/>
<gene>
    <name evidence="1" type="ORF">GNQ48_09685</name>
</gene>
<reference evidence="1 2" key="1">
    <citation type="submission" date="2019-11" db="EMBL/GenBank/DDBJ databases">
        <title>Genomes of ocular Pseudomonas aeruginosa isolates.</title>
        <authorList>
            <person name="Khan M."/>
            <person name="Rice S.A."/>
            <person name="Willcox M.D.P."/>
            <person name="Stapleton F."/>
        </authorList>
    </citation>
    <scope>NUCLEOTIDE SEQUENCE [LARGE SCALE GENOMIC DNA]</scope>
    <source>
        <strain evidence="1 2">PA221</strain>
    </source>
</reference>
<name>A0A844NIB9_PSEAI</name>
<evidence type="ECO:0000313" key="2">
    <source>
        <dbReference type="Proteomes" id="UP000433532"/>
    </source>
</evidence>
<dbReference type="RefSeq" id="WP_022580379.1">
    <property type="nucleotide sequence ID" value="NZ_BIFN01000025.1"/>
</dbReference>
<comment type="caution">
    <text evidence="1">The sequence shown here is derived from an EMBL/GenBank/DDBJ whole genome shotgun (WGS) entry which is preliminary data.</text>
</comment>
<organism evidence="1 2">
    <name type="scientific">Pseudomonas aeruginosa</name>
    <dbReference type="NCBI Taxonomy" id="287"/>
    <lineage>
        <taxon>Bacteria</taxon>
        <taxon>Pseudomonadati</taxon>
        <taxon>Pseudomonadota</taxon>
        <taxon>Gammaproteobacteria</taxon>
        <taxon>Pseudomonadales</taxon>
        <taxon>Pseudomonadaceae</taxon>
        <taxon>Pseudomonas</taxon>
    </lineage>
</organism>
<evidence type="ECO:0008006" key="3">
    <source>
        <dbReference type="Google" id="ProtNLM"/>
    </source>
</evidence>
<proteinExistence type="predicted"/>
<dbReference type="Pfam" id="PF20587">
    <property type="entry name" value="DUF6789"/>
    <property type="match status" value="1"/>
</dbReference>